<dbReference type="GO" id="GO:0030975">
    <property type="term" value="F:thiamine binding"/>
    <property type="evidence" value="ECO:0007669"/>
    <property type="project" value="TreeGrafter"/>
</dbReference>
<reference evidence="4" key="1">
    <citation type="submission" date="2018-04" db="EMBL/GenBank/DDBJ databases">
        <authorList>
            <person name="Cornet L."/>
        </authorList>
    </citation>
    <scope>NUCLEOTIDE SEQUENCE [LARGE SCALE GENOMIC DNA]</scope>
</reference>
<evidence type="ECO:0000313" key="4">
    <source>
        <dbReference type="Proteomes" id="UP000249354"/>
    </source>
</evidence>
<reference evidence="3 4" key="2">
    <citation type="submission" date="2018-06" db="EMBL/GenBank/DDBJ databases">
        <title>Metagenomic assembly of (sub)arctic Cyanobacteria and their associated microbiome from non-axenic cultures.</title>
        <authorList>
            <person name="Baurain D."/>
        </authorList>
    </citation>
    <scope>NUCLEOTIDE SEQUENCE [LARGE SCALE GENOMIC DNA]</scope>
    <source>
        <strain evidence="3">ULC129bin1</strain>
    </source>
</reference>
<feature type="signal peptide" evidence="2">
    <location>
        <begin position="1"/>
        <end position="19"/>
    </location>
</feature>
<protein>
    <submittedName>
        <fullName evidence="3">ABC transporter substrate-binding protein</fullName>
    </submittedName>
</protein>
<comment type="caution">
    <text evidence="3">The sequence shown here is derived from an EMBL/GenBank/DDBJ whole genome shotgun (WGS) entry which is preliminary data.</text>
</comment>
<evidence type="ECO:0000256" key="2">
    <source>
        <dbReference type="SAM" id="SignalP"/>
    </source>
</evidence>
<name>A0A2W4W886_9CYAN</name>
<sequence>MHSRRLIPGLLTVIAFSLASCGNTDSQTAEEGNNTATATGEKAAAAADAVVSYNSPEEWANWGAVLKAFTQKTGIEAPSDPKNSGQTLAALQAESASPQADTAYYGIVFGIEAKEAGLVEAYQPPGFDEIPATLKDPDGEWMTVHQGAIAFLVNTDELGDTPVPQCWEDLTGDEYAGKVGFLDPTQSAVGYSVSTAANLALGGTLDNWNPGIEYLAALQKNGLILPAQTATAMVQQGEIPILIDADFNGYKLKNIDQAPIEVVLPCEGTISVPYVMSLVKNAPRRAAGTELMDFVLSDEGQQLFAESYLRPIRSVEIDEKIAAQMLPESEYERVTVPDFAEMRDVQDTFVGRWQSEVVQ</sequence>
<gene>
    <name evidence="3" type="ORF">DCF25_13675</name>
</gene>
<dbReference type="AlphaFoldDB" id="A0A2W4W886"/>
<dbReference type="GO" id="GO:0030288">
    <property type="term" value="C:outer membrane-bounded periplasmic space"/>
    <property type="evidence" value="ECO:0007669"/>
    <property type="project" value="TreeGrafter"/>
</dbReference>
<dbReference type="EMBL" id="QBMC01000093">
    <property type="protein sequence ID" value="PZO15378.1"/>
    <property type="molecule type" value="Genomic_DNA"/>
</dbReference>
<accession>A0A2W4W886</accession>
<dbReference type="PROSITE" id="PS51257">
    <property type="entry name" value="PROKAR_LIPOPROTEIN"/>
    <property type="match status" value="1"/>
</dbReference>
<dbReference type="PANTHER" id="PTHR30006:SF2">
    <property type="entry name" value="ABC TRANSPORTER SUBSTRATE-BINDING PROTEIN"/>
    <property type="match status" value="1"/>
</dbReference>
<dbReference type="GO" id="GO:0015888">
    <property type="term" value="P:thiamine transport"/>
    <property type="evidence" value="ECO:0007669"/>
    <property type="project" value="TreeGrafter"/>
</dbReference>
<keyword evidence="1 2" id="KW-0732">Signal</keyword>
<evidence type="ECO:0000313" key="3">
    <source>
        <dbReference type="EMBL" id="PZO15378.1"/>
    </source>
</evidence>
<organism evidence="3 4">
    <name type="scientific">Leptolyngbya foveolarum</name>
    <dbReference type="NCBI Taxonomy" id="47253"/>
    <lineage>
        <taxon>Bacteria</taxon>
        <taxon>Bacillati</taxon>
        <taxon>Cyanobacteriota</taxon>
        <taxon>Cyanophyceae</taxon>
        <taxon>Leptolyngbyales</taxon>
        <taxon>Leptolyngbyaceae</taxon>
        <taxon>Leptolyngbya group</taxon>
        <taxon>Leptolyngbya</taxon>
    </lineage>
</organism>
<dbReference type="Pfam" id="PF13343">
    <property type="entry name" value="SBP_bac_6"/>
    <property type="match status" value="1"/>
</dbReference>
<proteinExistence type="predicted"/>
<dbReference type="Gene3D" id="3.40.190.10">
    <property type="entry name" value="Periplasmic binding protein-like II"/>
    <property type="match status" value="2"/>
</dbReference>
<evidence type="ECO:0000256" key="1">
    <source>
        <dbReference type="ARBA" id="ARBA00022729"/>
    </source>
</evidence>
<dbReference type="PANTHER" id="PTHR30006">
    <property type="entry name" value="THIAMINE-BINDING PERIPLASMIC PROTEIN-RELATED"/>
    <property type="match status" value="1"/>
</dbReference>
<feature type="chain" id="PRO_5016092776" evidence="2">
    <location>
        <begin position="20"/>
        <end position="359"/>
    </location>
</feature>
<dbReference type="SUPFAM" id="SSF53850">
    <property type="entry name" value="Periplasmic binding protein-like II"/>
    <property type="match status" value="1"/>
</dbReference>
<dbReference type="Proteomes" id="UP000249354">
    <property type="component" value="Unassembled WGS sequence"/>
</dbReference>
<dbReference type="GO" id="GO:0030976">
    <property type="term" value="F:thiamine pyrophosphate binding"/>
    <property type="evidence" value="ECO:0007669"/>
    <property type="project" value="TreeGrafter"/>
</dbReference>